<proteinExistence type="predicted"/>
<dbReference type="AlphaFoldDB" id="A0A2P6QIX4"/>
<protein>
    <submittedName>
        <fullName evidence="1">Uncharacterized protein</fullName>
    </submittedName>
</protein>
<name>A0A2P6QIX4_ROSCH</name>
<accession>A0A2P6QIX4</accession>
<keyword evidence="2" id="KW-1185">Reference proteome</keyword>
<dbReference type="EMBL" id="PDCK01000043">
    <property type="protein sequence ID" value="PRQ34113.1"/>
    <property type="molecule type" value="Genomic_DNA"/>
</dbReference>
<dbReference type="Gramene" id="PRQ34113">
    <property type="protein sequence ID" value="PRQ34113"/>
    <property type="gene ID" value="RchiOBHm_Chr5g0065231"/>
</dbReference>
<reference evidence="1 2" key="1">
    <citation type="journal article" date="2018" name="Nat. Genet.">
        <title>The Rosa genome provides new insights in the design of modern roses.</title>
        <authorList>
            <person name="Bendahmane M."/>
        </authorList>
    </citation>
    <scope>NUCLEOTIDE SEQUENCE [LARGE SCALE GENOMIC DNA]</scope>
    <source>
        <strain evidence="2">cv. Old Blush</strain>
    </source>
</reference>
<sequence length="65" mass="7662">MESGSEQEEDFTRRDCTVWFEMGWPDFFNFIIQVGQYSGAENRKVYQVVDPRSHGNVLTSQRKNN</sequence>
<evidence type="ECO:0000313" key="1">
    <source>
        <dbReference type="EMBL" id="PRQ34113.1"/>
    </source>
</evidence>
<evidence type="ECO:0000313" key="2">
    <source>
        <dbReference type="Proteomes" id="UP000238479"/>
    </source>
</evidence>
<organism evidence="1 2">
    <name type="scientific">Rosa chinensis</name>
    <name type="common">China rose</name>
    <dbReference type="NCBI Taxonomy" id="74649"/>
    <lineage>
        <taxon>Eukaryota</taxon>
        <taxon>Viridiplantae</taxon>
        <taxon>Streptophyta</taxon>
        <taxon>Embryophyta</taxon>
        <taxon>Tracheophyta</taxon>
        <taxon>Spermatophyta</taxon>
        <taxon>Magnoliopsida</taxon>
        <taxon>eudicotyledons</taxon>
        <taxon>Gunneridae</taxon>
        <taxon>Pentapetalae</taxon>
        <taxon>rosids</taxon>
        <taxon>fabids</taxon>
        <taxon>Rosales</taxon>
        <taxon>Rosaceae</taxon>
        <taxon>Rosoideae</taxon>
        <taxon>Rosoideae incertae sedis</taxon>
        <taxon>Rosa</taxon>
    </lineage>
</organism>
<comment type="caution">
    <text evidence="1">The sequence shown here is derived from an EMBL/GenBank/DDBJ whole genome shotgun (WGS) entry which is preliminary data.</text>
</comment>
<gene>
    <name evidence="1" type="ORF">RchiOBHm_Chr5g0065231</name>
</gene>
<dbReference type="Proteomes" id="UP000238479">
    <property type="component" value="Chromosome 5"/>
</dbReference>